<feature type="compositionally biased region" description="Acidic residues" evidence="1">
    <location>
        <begin position="61"/>
        <end position="77"/>
    </location>
</feature>
<feature type="region of interest" description="Disordered" evidence="1">
    <location>
        <begin position="263"/>
        <end position="350"/>
    </location>
</feature>
<proteinExistence type="predicted"/>
<feature type="region of interest" description="Disordered" evidence="1">
    <location>
        <begin position="52"/>
        <end position="136"/>
    </location>
</feature>
<protein>
    <submittedName>
        <fullName evidence="2">Uncharacterized protein</fullName>
    </submittedName>
</protein>
<feature type="compositionally biased region" description="Basic residues" evidence="1">
    <location>
        <begin position="293"/>
        <end position="303"/>
    </location>
</feature>
<feature type="compositionally biased region" description="Low complexity" evidence="1">
    <location>
        <begin position="392"/>
        <end position="411"/>
    </location>
</feature>
<organism evidence="2 3">
    <name type="scientific">Caenorhabditis auriculariae</name>
    <dbReference type="NCBI Taxonomy" id="2777116"/>
    <lineage>
        <taxon>Eukaryota</taxon>
        <taxon>Metazoa</taxon>
        <taxon>Ecdysozoa</taxon>
        <taxon>Nematoda</taxon>
        <taxon>Chromadorea</taxon>
        <taxon>Rhabditida</taxon>
        <taxon>Rhabditina</taxon>
        <taxon>Rhabditomorpha</taxon>
        <taxon>Rhabditoidea</taxon>
        <taxon>Rhabditidae</taxon>
        <taxon>Peloderinae</taxon>
        <taxon>Caenorhabditis</taxon>
    </lineage>
</organism>
<feature type="compositionally biased region" description="Low complexity" evidence="1">
    <location>
        <begin position="114"/>
        <end position="129"/>
    </location>
</feature>
<feature type="region of interest" description="Disordered" evidence="1">
    <location>
        <begin position="366"/>
        <end position="423"/>
    </location>
</feature>
<feature type="compositionally biased region" description="Basic and acidic residues" evidence="1">
    <location>
        <begin position="366"/>
        <end position="385"/>
    </location>
</feature>
<evidence type="ECO:0000313" key="2">
    <source>
        <dbReference type="EMBL" id="CAD6188607.1"/>
    </source>
</evidence>
<evidence type="ECO:0000313" key="3">
    <source>
        <dbReference type="Proteomes" id="UP000835052"/>
    </source>
</evidence>
<accession>A0A8S1GZN7</accession>
<feature type="compositionally biased region" description="Low complexity" evidence="1">
    <location>
        <begin position="275"/>
        <end position="292"/>
    </location>
</feature>
<dbReference type="Proteomes" id="UP000835052">
    <property type="component" value="Unassembled WGS sequence"/>
</dbReference>
<name>A0A8S1GZN7_9PELO</name>
<dbReference type="OrthoDB" id="5865792at2759"/>
<keyword evidence="3" id="KW-1185">Reference proteome</keyword>
<comment type="caution">
    <text evidence="2">The sequence shown here is derived from an EMBL/GenBank/DDBJ whole genome shotgun (WGS) entry which is preliminary data.</text>
</comment>
<sequence length="511" mass="57159">MSGLIDEDELLNDSDFQHHDVMKVLDEEILLGVNSTGVTLISEENGDIKVGESIPKAGVDESFEKEELDYDEDEDEEKQERTSRFTSERRPEKKTEVEIKTVPGTVITSIGTTRVGNNWSGGSSNNFNRRPNDGPRPLTNTFVPPPFPVYSNGPHSKVLVNPNFCPAPQPMVSLRMDGAPPQVFGAPFAQNPMMAASSMGPIVPRLPSGIPLISGLPSNHGMAGFGPSVHERMQGGGGISQIGYGMSSGGNWDRAVEDFLMQASTSSGRTRRRSSSYSGDSSYSESYSSGSRSRSRSPRRRRPQPSEKSRAAPRRRDDGDRRRPREQRRENPRRDDAKRRQNNEQISMECAKAIGLSKDYLMKVDEQKKKRDEILRRKEQRRYGADEQPQNSTGSSKQTTQPQQQQSATSTRESRSETAKIERERKTKAYLAVNVNNVKQLPTAKLRVETLAKELGAIRKCWQSSDDTVSVIFLEHDKAKDFMLKYNNKVLSGLRVSVALEKKYLNLSEMS</sequence>
<feature type="compositionally biased region" description="Basic and acidic residues" evidence="1">
    <location>
        <begin position="412"/>
        <end position="423"/>
    </location>
</feature>
<reference evidence="2" key="1">
    <citation type="submission" date="2020-10" db="EMBL/GenBank/DDBJ databases">
        <authorList>
            <person name="Kikuchi T."/>
        </authorList>
    </citation>
    <scope>NUCLEOTIDE SEQUENCE</scope>
    <source>
        <strain evidence="2">NKZ352</strain>
    </source>
</reference>
<dbReference type="AlphaFoldDB" id="A0A8S1GZN7"/>
<feature type="compositionally biased region" description="Basic and acidic residues" evidence="1">
    <location>
        <begin position="78"/>
        <end position="99"/>
    </location>
</feature>
<evidence type="ECO:0000256" key="1">
    <source>
        <dbReference type="SAM" id="MobiDB-lite"/>
    </source>
</evidence>
<dbReference type="EMBL" id="CAJGYM010000008">
    <property type="protein sequence ID" value="CAD6188607.1"/>
    <property type="molecule type" value="Genomic_DNA"/>
</dbReference>
<gene>
    <name evidence="2" type="ORF">CAUJ_LOCUS4526</name>
</gene>
<feature type="compositionally biased region" description="Basic and acidic residues" evidence="1">
    <location>
        <begin position="304"/>
        <end position="342"/>
    </location>
</feature>